<dbReference type="InterPro" id="IPR036259">
    <property type="entry name" value="MFS_trans_sf"/>
</dbReference>
<feature type="transmembrane region" description="Helical" evidence="6">
    <location>
        <begin position="21"/>
        <end position="37"/>
    </location>
</feature>
<comment type="subcellular location">
    <subcellularLocation>
        <location evidence="1">Membrane</location>
        <topology evidence="1">Multi-pass membrane protein</topology>
    </subcellularLocation>
</comment>
<evidence type="ECO:0000256" key="3">
    <source>
        <dbReference type="ARBA" id="ARBA00022989"/>
    </source>
</evidence>
<evidence type="ECO:0000313" key="8">
    <source>
        <dbReference type="Proteomes" id="UP000777482"/>
    </source>
</evidence>
<dbReference type="GO" id="GO:0046943">
    <property type="term" value="F:carboxylic acid transmembrane transporter activity"/>
    <property type="evidence" value="ECO:0007669"/>
    <property type="project" value="TreeGrafter"/>
</dbReference>
<dbReference type="Proteomes" id="UP000777482">
    <property type="component" value="Unassembled WGS sequence"/>
</dbReference>
<keyword evidence="8" id="KW-1185">Reference proteome</keyword>
<feature type="transmembrane region" description="Helical" evidence="6">
    <location>
        <begin position="400"/>
        <end position="420"/>
    </location>
</feature>
<gene>
    <name evidence="7" type="ORF">C6P46_002849</name>
</gene>
<organism evidence="7 8">
    <name type="scientific">Rhodotorula mucilaginosa</name>
    <name type="common">Yeast</name>
    <name type="synonym">Rhodotorula rubra</name>
    <dbReference type="NCBI Taxonomy" id="5537"/>
    <lineage>
        <taxon>Eukaryota</taxon>
        <taxon>Fungi</taxon>
        <taxon>Dikarya</taxon>
        <taxon>Basidiomycota</taxon>
        <taxon>Pucciniomycotina</taxon>
        <taxon>Microbotryomycetes</taxon>
        <taxon>Sporidiobolales</taxon>
        <taxon>Sporidiobolaceae</taxon>
        <taxon>Rhodotorula</taxon>
    </lineage>
</organism>
<evidence type="ECO:0000313" key="7">
    <source>
        <dbReference type="EMBL" id="KAG0663259.1"/>
    </source>
</evidence>
<keyword evidence="4 6" id="KW-0472">Membrane</keyword>
<dbReference type="InterPro" id="IPR005828">
    <property type="entry name" value="MFS_sugar_transport-like"/>
</dbReference>
<dbReference type="AlphaFoldDB" id="A0A9P6W3Z7"/>
<accession>A0A9P6W3Z7</accession>
<dbReference type="PANTHER" id="PTHR23508">
    <property type="entry name" value="CARBOXYLIC ACID TRANSPORTER PROTEIN HOMOLOG"/>
    <property type="match status" value="1"/>
</dbReference>
<dbReference type="Gene3D" id="1.20.1250.20">
    <property type="entry name" value="MFS general substrate transporter like domains"/>
    <property type="match status" value="2"/>
</dbReference>
<evidence type="ECO:0000256" key="5">
    <source>
        <dbReference type="SAM" id="MobiDB-lite"/>
    </source>
</evidence>
<feature type="transmembrane region" description="Helical" evidence="6">
    <location>
        <begin position="327"/>
        <end position="353"/>
    </location>
</feature>
<feature type="transmembrane region" description="Helical" evidence="6">
    <location>
        <begin position="365"/>
        <end position="388"/>
    </location>
</feature>
<evidence type="ECO:0000256" key="1">
    <source>
        <dbReference type="ARBA" id="ARBA00004141"/>
    </source>
</evidence>
<feature type="transmembrane region" description="Helical" evidence="6">
    <location>
        <begin position="233"/>
        <end position="251"/>
    </location>
</feature>
<name>A0A9P6W3Z7_RHOMI</name>
<feature type="region of interest" description="Disordered" evidence="5">
    <location>
        <begin position="183"/>
        <end position="208"/>
    </location>
</feature>
<keyword evidence="3 6" id="KW-1133">Transmembrane helix</keyword>
<dbReference type="SUPFAM" id="SSF103473">
    <property type="entry name" value="MFS general substrate transporter"/>
    <property type="match status" value="1"/>
</dbReference>
<protein>
    <recommendedName>
        <fullName evidence="9">Major facilitator superfamily (MFS) profile domain-containing protein</fullName>
    </recommendedName>
</protein>
<keyword evidence="2 6" id="KW-0812">Transmembrane</keyword>
<evidence type="ECO:0008006" key="9">
    <source>
        <dbReference type="Google" id="ProtNLM"/>
    </source>
</evidence>
<reference evidence="7 8" key="1">
    <citation type="submission" date="2020-11" db="EMBL/GenBank/DDBJ databases">
        <title>Kefir isolates.</title>
        <authorList>
            <person name="Marcisauskas S."/>
            <person name="Kim Y."/>
            <person name="Blasche S."/>
        </authorList>
    </citation>
    <scope>NUCLEOTIDE SEQUENCE [LARGE SCALE GENOMIC DNA]</scope>
    <source>
        <strain evidence="7 8">KR</strain>
    </source>
</reference>
<dbReference type="PANTHER" id="PTHR23508:SF10">
    <property type="entry name" value="CARBOXYLIC ACID TRANSPORTER PROTEIN HOMOLOG"/>
    <property type="match status" value="1"/>
</dbReference>
<sequence>MSDVQIQHRPAGQAGVKPRRAMGKLAMVFCCGTALISDGYVNSAAGTVNLFLGKLEIFTGIAYLGIICGQLGFGVIVDRYGRKSSMLTASCIMIVGSALCAGAYGANGSIDGMLAALVVYRFITGIGNPSGSVACSESTEATGINTRWSHMWFALATDLRAARAGLDLWRHKPRTSMAPYLRTRHHPGGARPSLAPPNDSGTQATREPELYRRSAIKRNIPYRLIIKRYWRSLLGLSIAWFIYDFITYPFGLFSSVIVDTITGSSTKLTTVLAWNLVINAFYLPGAITGAFTMDWLKPKRQLIIGLVLQGIVGFAMSGAYTQLTQHIAGFAVLYGLFLSMGEFGPGDCLGLLASKCFPTAARGQMYAITAAVGKCGAYLGIWAFPAIIDSFPVGPKQTSGPFWIGSGLAFVSAIVAFFLVKEIKQDGMREEDEAFRQYLADNGYDVSQMGAPAEVDDESIDEDKKEEIY</sequence>
<feature type="transmembrane region" description="Helical" evidence="6">
    <location>
        <begin position="271"/>
        <end position="291"/>
    </location>
</feature>
<feature type="transmembrane region" description="Helical" evidence="6">
    <location>
        <begin position="57"/>
        <end position="77"/>
    </location>
</feature>
<comment type="caution">
    <text evidence="7">The sequence shown here is derived from an EMBL/GenBank/DDBJ whole genome shotgun (WGS) entry which is preliminary data.</text>
</comment>
<feature type="region of interest" description="Disordered" evidence="5">
    <location>
        <begin position="447"/>
        <end position="469"/>
    </location>
</feature>
<evidence type="ECO:0000256" key="2">
    <source>
        <dbReference type="ARBA" id="ARBA00022692"/>
    </source>
</evidence>
<dbReference type="OrthoDB" id="2261376at2759"/>
<evidence type="ECO:0000256" key="4">
    <source>
        <dbReference type="ARBA" id="ARBA00023136"/>
    </source>
</evidence>
<dbReference type="Pfam" id="PF00083">
    <property type="entry name" value="Sugar_tr"/>
    <property type="match status" value="2"/>
</dbReference>
<dbReference type="EMBL" id="PUHQ01000021">
    <property type="protein sequence ID" value="KAG0663259.1"/>
    <property type="molecule type" value="Genomic_DNA"/>
</dbReference>
<feature type="transmembrane region" description="Helical" evidence="6">
    <location>
        <begin position="303"/>
        <end position="321"/>
    </location>
</feature>
<proteinExistence type="predicted"/>
<evidence type="ECO:0000256" key="6">
    <source>
        <dbReference type="SAM" id="Phobius"/>
    </source>
</evidence>
<dbReference type="GO" id="GO:0005886">
    <property type="term" value="C:plasma membrane"/>
    <property type="evidence" value="ECO:0007669"/>
    <property type="project" value="TreeGrafter"/>
</dbReference>